<protein>
    <submittedName>
        <fullName evidence="1">Uncharacterized protein</fullName>
    </submittedName>
</protein>
<accession>A0A0F9VPR2</accession>
<sequence length="82" mass="9614">MSYNPLDPDLLEEEYRKLIREKIITNNPDCVDYLDAMWDIKKIEQKCINAGMMVIISLDIVEIRKGKPFLAANKNVKKRFGR</sequence>
<dbReference type="EMBL" id="LAZR01000310">
    <property type="protein sequence ID" value="KKN75451.1"/>
    <property type="molecule type" value="Genomic_DNA"/>
</dbReference>
<proteinExistence type="predicted"/>
<name>A0A0F9VPR2_9ZZZZ</name>
<evidence type="ECO:0000313" key="1">
    <source>
        <dbReference type="EMBL" id="KKN75451.1"/>
    </source>
</evidence>
<dbReference type="AlphaFoldDB" id="A0A0F9VPR2"/>
<organism evidence="1">
    <name type="scientific">marine sediment metagenome</name>
    <dbReference type="NCBI Taxonomy" id="412755"/>
    <lineage>
        <taxon>unclassified sequences</taxon>
        <taxon>metagenomes</taxon>
        <taxon>ecological metagenomes</taxon>
    </lineage>
</organism>
<comment type="caution">
    <text evidence="1">The sequence shown here is derived from an EMBL/GenBank/DDBJ whole genome shotgun (WGS) entry which is preliminary data.</text>
</comment>
<gene>
    <name evidence="1" type="ORF">LCGC14_0380720</name>
</gene>
<reference evidence="1" key="1">
    <citation type="journal article" date="2015" name="Nature">
        <title>Complex archaea that bridge the gap between prokaryotes and eukaryotes.</title>
        <authorList>
            <person name="Spang A."/>
            <person name="Saw J.H."/>
            <person name="Jorgensen S.L."/>
            <person name="Zaremba-Niedzwiedzka K."/>
            <person name="Martijn J."/>
            <person name="Lind A.E."/>
            <person name="van Eijk R."/>
            <person name="Schleper C."/>
            <person name="Guy L."/>
            <person name="Ettema T.J."/>
        </authorList>
    </citation>
    <scope>NUCLEOTIDE SEQUENCE</scope>
</reference>